<feature type="domain" description="Phenol hydroxylase-like C-terminal dimerisation" evidence="6">
    <location>
        <begin position="339"/>
        <end position="493"/>
    </location>
</feature>
<comment type="caution">
    <text evidence="7">The sequence shown here is derived from an EMBL/GenBank/DDBJ whole genome shotgun (WGS) entry which is preliminary data.</text>
</comment>
<organism evidence="7 8">
    <name type="scientific">Jimgerdemannia flammicorona</name>
    <dbReference type="NCBI Taxonomy" id="994334"/>
    <lineage>
        <taxon>Eukaryota</taxon>
        <taxon>Fungi</taxon>
        <taxon>Fungi incertae sedis</taxon>
        <taxon>Mucoromycota</taxon>
        <taxon>Mucoromycotina</taxon>
        <taxon>Endogonomycetes</taxon>
        <taxon>Endogonales</taxon>
        <taxon>Endogonaceae</taxon>
        <taxon>Jimgerdemannia</taxon>
    </lineage>
</organism>
<dbReference type="Gene3D" id="3.40.30.20">
    <property type="match status" value="1"/>
</dbReference>
<proteinExistence type="inferred from homology"/>
<keyword evidence="3" id="KW-0274">FAD</keyword>
<dbReference type="SUPFAM" id="SSF52833">
    <property type="entry name" value="Thioredoxin-like"/>
    <property type="match status" value="1"/>
</dbReference>
<dbReference type="Gene3D" id="3.50.50.60">
    <property type="entry name" value="FAD/NAD(P)-binding domain"/>
    <property type="match status" value="3"/>
</dbReference>
<dbReference type="InterPro" id="IPR002938">
    <property type="entry name" value="FAD-bd"/>
</dbReference>
<dbReference type="Gene3D" id="3.30.9.10">
    <property type="entry name" value="D-Amino Acid Oxidase, subunit A, domain 2"/>
    <property type="match status" value="1"/>
</dbReference>
<evidence type="ECO:0000313" key="7">
    <source>
        <dbReference type="EMBL" id="RUS29982.1"/>
    </source>
</evidence>
<gene>
    <name evidence="7" type="ORF">BC938DRAFT_479996</name>
</gene>
<name>A0A433QJM3_9FUNG</name>
<dbReference type="Pfam" id="PF07976">
    <property type="entry name" value="Phe_hydrox_dim"/>
    <property type="match status" value="1"/>
</dbReference>
<evidence type="ECO:0000313" key="8">
    <source>
        <dbReference type="Proteomes" id="UP000274822"/>
    </source>
</evidence>
<feature type="domain" description="FAD-binding" evidence="5">
    <location>
        <begin position="6"/>
        <end position="51"/>
    </location>
</feature>
<dbReference type="InterPro" id="IPR012941">
    <property type="entry name" value="Phe_hydrox_C_dim_dom"/>
</dbReference>
<dbReference type="InterPro" id="IPR050641">
    <property type="entry name" value="RIFMO-like"/>
</dbReference>
<evidence type="ECO:0000256" key="2">
    <source>
        <dbReference type="ARBA" id="ARBA00022630"/>
    </source>
</evidence>
<dbReference type="SUPFAM" id="SSF54373">
    <property type="entry name" value="FAD-linked reductases, C-terminal domain"/>
    <property type="match status" value="1"/>
</dbReference>
<keyword evidence="8" id="KW-1185">Reference proteome</keyword>
<dbReference type="PANTHER" id="PTHR43004">
    <property type="entry name" value="TRK SYSTEM POTASSIUM UPTAKE PROTEIN"/>
    <property type="match status" value="1"/>
</dbReference>
<dbReference type="InterPro" id="IPR036188">
    <property type="entry name" value="FAD/NAD-bd_sf"/>
</dbReference>
<feature type="domain" description="FAD-binding" evidence="5">
    <location>
        <begin position="224"/>
        <end position="268"/>
    </location>
</feature>
<feature type="domain" description="FAD-binding" evidence="5">
    <location>
        <begin position="53"/>
        <end position="219"/>
    </location>
</feature>
<keyword evidence="4" id="KW-0560">Oxidoreductase</keyword>
<keyword evidence="2" id="KW-0285">Flavoprotein</keyword>
<accession>A0A433QJM3</accession>
<evidence type="ECO:0008006" key="9">
    <source>
        <dbReference type="Google" id="ProtNLM"/>
    </source>
</evidence>
<dbReference type="GO" id="GO:0071949">
    <property type="term" value="F:FAD binding"/>
    <property type="evidence" value="ECO:0007669"/>
    <property type="project" value="InterPro"/>
</dbReference>
<dbReference type="AlphaFoldDB" id="A0A433QJM3"/>
<evidence type="ECO:0000259" key="5">
    <source>
        <dbReference type="Pfam" id="PF01494"/>
    </source>
</evidence>
<dbReference type="Pfam" id="PF01494">
    <property type="entry name" value="FAD_binding_3"/>
    <property type="match status" value="3"/>
</dbReference>
<dbReference type="SUPFAM" id="SSF51905">
    <property type="entry name" value="FAD/NAD(P)-binding domain"/>
    <property type="match status" value="1"/>
</dbReference>
<comment type="similarity">
    <text evidence="1">Belongs to the PheA/TfdB FAD monooxygenase family.</text>
</comment>
<dbReference type="InterPro" id="IPR036249">
    <property type="entry name" value="Thioredoxin-like_sf"/>
</dbReference>
<sequence>MPEFPEVDVLIIGAGPAGLYAAANLIRYGFSVRIIDKSEEERYGRASYIHASIRQFKTERLFAEFLKENGVKVERSVEIVHFDMLENGVTSTLRDPTTKKTFEVRSKYLLGCDGAHSFVRKQLGYIWEGDSDDMMFARLDGIIETNIPHADEALQVQNEEYGTTMYMPLDGGATRIGFPIRLDKEGGVLDRSNITVESLIEQAKRSFAPYELHFKELQWWTAYRGMNLGIMDSHNLAWKIFWYERKGAKADILDTYQQERKCVAEEVISIDQKLARFTANKIPKNSSTGLNSTFAKELNYAFFVKNWAFTMGTGIEYTESFLNSFDDGMPPGENSWPRPGQRGPDGWLLKYPKLQRIQLFMEMPQIGCFHILVFAGDLGRNINSLQSFAGHLHSDQAFWERYGRDESFKILFITLTMTNHVDKSLPIDTFLGAHALYVDAQEPDGAIGTCHKRYGVDVEGQGEIVVVRPDGWLGYRVGLDDYDNIDKYFEKFML</sequence>
<evidence type="ECO:0000259" key="6">
    <source>
        <dbReference type="Pfam" id="PF07976"/>
    </source>
</evidence>
<protein>
    <recommendedName>
        <fullName evidence="9">FAD binding domain-containing protein</fullName>
    </recommendedName>
</protein>
<dbReference type="PANTHER" id="PTHR43004:SF5">
    <property type="entry name" value="FAD-BINDING DOMAIN-CONTAINING PROTEIN"/>
    <property type="match status" value="1"/>
</dbReference>
<dbReference type="Proteomes" id="UP000274822">
    <property type="component" value="Unassembled WGS sequence"/>
</dbReference>
<dbReference type="GO" id="GO:0016709">
    <property type="term" value="F:oxidoreductase activity, acting on paired donors, with incorporation or reduction of molecular oxygen, NAD(P)H as one donor, and incorporation of one atom of oxygen"/>
    <property type="evidence" value="ECO:0007669"/>
    <property type="project" value="UniProtKB-ARBA"/>
</dbReference>
<evidence type="ECO:0000256" key="1">
    <source>
        <dbReference type="ARBA" id="ARBA00007801"/>
    </source>
</evidence>
<reference evidence="7 8" key="1">
    <citation type="journal article" date="2018" name="New Phytol.">
        <title>Phylogenomics of Endogonaceae and evolution of mycorrhizas within Mucoromycota.</title>
        <authorList>
            <person name="Chang Y."/>
            <person name="Desiro A."/>
            <person name="Na H."/>
            <person name="Sandor L."/>
            <person name="Lipzen A."/>
            <person name="Clum A."/>
            <person name="Barry K."/>
            <person name="Grigoriev I.V."/>
            <person name="Martin F.M."/>
            <person name="Stajich J.E."/>
            <person name="Smith M.E."/>
            <person name="Bonito G."/>
            <person name="Spatafora J.W."/>
        </authorList>
    </citation>
    <scope>NUCLEOTIDE SEQUENCE [LARGE SCALE GENOMIC DNA]</scope>
    <source>
        <strain evidence="7 8">AD002</strain>
    </source>
</reference>
<dbReference type="PRINTS" id="PR00411">
    <property type="entry name" value="PNDRDTASEI"/>
</dbReference>
<evidence type="ECO:0000256" key="3">
    <source>
        <dbReference type="ARBA" id="ARBA00022827"/>
    </source>
</evidence>
<evidence type="ECO:0000256" key="4">
    <source>
        <dbReference type="ARBA" id="ARBA00023002"/>
    </source>
</evidence>
<dbReference type="InterPro" id="IPR038220">
    <property type="entry name" value="PHOX_C_sf"/>
</dbReference>
<dbReference type="EMBL" id="RBNJ01004436">
    <property type="protein sequence ID" value="RUS29982.1"/>
    <property type="molecule type" value="Genomic_DNA"/>
</dbReference>